<accession>A0AAD4N000</accession>
<dbReference type="SMART" id="SM00773">
    <property type="entry name" value="WGR"/>
    <property type="match status" value="1"/>
</dbReference>
<proteinExistence type="inferred from homology"/>
<dbReference type="InterPro" id="IPR012982">
    <property type="entry name" value="PARP1-like_PADR1_Zn_ribbon"/>
</dbReference>
<dbReference type="Pfam" id="PF08063">
    <property type="entry name" value="Zn_ribbon_PADR1"/>
    <property type="match status" value="1"/>
</dbReference>
<evidence type="ECO:0000256" key="15">
    <source>
        <dbReference type="ARBA" id="ARBA00024347"/>
    </source>
</evidence>
<evidence type="ECO:0000259" key="20">
    <source>
        <dbReference type="PROSITE" id="PS50064"/>
    </source>
</evidence>
<feature type="region of interest" description="Disordered" evidence="19">
    <location>
        <begin position="849"/>
        <end position="871"/>
    </location>
</feature>
<comment type="catalytic activity">
    <reaction evidence="2">
        <text>L-glutamyl-[protein] + NAD(+) = 5-O-(ADP-D-ribosyl)-L-glutamyl-[protein] + nicotinamide</text>
        <dbReference type="Rhea" id="RHEA:58224"/>
        <dbReference type="Rhea" id="RHEA-COMP:10208"/>
        <dbReference type="Rhea" id="RHEA-COMP:15089"/>
        <dbReference type="ChEBI" id="CHEBI:17154"/>
        <dbReference type="ChEBI" id="CHEBI:29973"/>
        <dbReference type="ChEBI" id="CHEBI:57540"/>
        <dbReference type="ChEBI" id="CHEBI:142540"/>
    </reaction>
</comment>
<dbReference type="Pfam" id="PF00644">
    <property type="entry name" value="PARP"/>
    <property type="match status" value="1"/>
</dbReference>
<evidence type="ECO:0000313" key="24">
    <source>
        <dbReference type="EMBL" id="KAI1712161.1"/>
    </source>
</evidence>
<dbReference type="InterPro" id="IPR050800">
    <property type="entry name" value="ARTD/PARP"/>
</dbReference>
<evidence type="ECO:0000256" key="6">
    <source>
        <dbReference type="ARBA" id="ARBA00022695"/>
    </source>
</evidence>
<dbReference type="InterPro" id="IPR001510">
    <property type="entry name" value="Znf_PARP"/>
</dbReference>
<evidence type="ECO:0000256" key="11">
    <source>
        <dbReference type="ARBA" id="ARBA00022833"/>
    </source>
</evidence>
<evidence type="ECO:0000256" key="4">
    <source>
        <dbReference type="ARBA" id="ARBA00022676"/>
    </source>
</evidence>
<feature type="domain" description="PARP alpha-helical" evidence="22">
    <location>
        <begin position="567"/>
        <end position="685"/>
    </location>
</feature>
<feature type="domain" description="PARP-type" evidence="20">
    <location>
        <begin position="59"/>
        <end position="143"/>
    </location>
</feature>
<sequence>MSGKEVSSKKRSKKGEDSKKETQDEETPKKVTQKKESPKKETPKTEGVSQSAERQELPYAAEYAKSGRAGCKGCKEPIAQGSLRMAVRFPSRFFDGWQDNWFHFGCFWRRVKKSNMNETAIRGMEWLKWEDQETIRKRILDLEDLPDDFGTPRSAAPKVEHAKSAAGKCFQCKEKIQKGEMRIAYKSSFYHTNCFKDLNEFHKSAEDITGYELLEDDEKSQLKELFSAAMEDKNGEPSKKKAKIAVDPDTRTQLKKQTDILWEVRQELSDNLHKDEMEELLKANGRYKPKKGGNDAMLDILCDCIVFGVPEKCPECGGLLMFSSIHAYKCKGHVSEYTPCAYSTKVPTRTCFKVSKLLRKKHEFLANIESPKLKCRVYAPISETEQPITVAKSFERLNTVGKEAKKPGKSKSGKSELEERGSKKMVVKHGCVVDPSCEVSETTHVYIDPETKLPWQATLGMADVLSGKNSFYKLQLLKSDKTNEYYVFRAWGRVGTEVGGTKLEDFGPDLDDAKESFEKQFLDKTRNEWKNRHNFKKHPFALDIIELDYDGKDDKHDLPALDVESSKSSLPKQIKNLIAMIFDIDAMTATMKEFEIDMEKMPLGKLSRKHILNAYSVLTQLQKLIEEGQPSYNDYLDATNRFYTLIPHNHGLASPPLLNTKEMIKSKAEMLDNLLEMEIAYNIIKSEASEMTDPKKDMFDIHYEKLNCNMEVLEKESEEFKLVKEYAKNTHGATHESYKLDIIEVMKVNREGEDDKFKADVGNRHLLWHGSRTSNYVGILSQGLRIAPPEAPVTGYMFGKGIYTADMVSKSANYCHALDADGLLLLCDVALGEIQEERRAKNIRKLKPGKHSVKGVGSTMPDPTKTVEKDGVKIPLGTPVTSDEKGLDLIYNEYIVYDENQVRLKYLVRAKFLSK</sequence>
<comment type="catalytic activity">
    <reaction evidence="16">
        <text>NAD(+) + (ADP-D-ribosyl)n-acceptor = nicotinamide + (ADP-D-ribosyl)n+1-acceptor + H(+).</text>
        <dbReference type="EC" id="2.4.2.30"/>
    </reaction>
</comment>
<protein>
    <recommendedName>
        <fullName evidence="17 18">Poly [ADP-ribose] polymerase</fullName>
        <shortName evidence="18">PARP</shortName>
        <ecNumber evidence="18">2.4.2.-</ecNumber>
    </recommendedName>
</protein>
<dbReference type="GO" id="GO:0070212">
    <property type="term" value="P:protein poly-ADP-ribosylation"/>
    <property type="evidence" value="ECO:0007669"/>
    <property type="project" value="TreeGrafter"/>
</dbReference>
<dbReference type="EC" id="2.4.2.-" evidence="18"/>
<feature type="domain" description="PARP catalytic" evidence="21">
    <location>
        <begin position="697"/>
        <end position="915"/>
    </location>
</feature>
<comment type="similarity">
    <text evidence="15">Belongs to the ARTD/PARP family.</text>
</comment>
<evidence type="ECO:0000256" key="8">
    <source>
        <dbReference type="ARBA" id="ARBA00022737"/>
    </source>
</evidence>
<dbReference type="PROSITE" id="PS51059">
    <property type="entry name" value="PARP_CATALYTIC"/>
    <property type="match status" value="1"/>
</dbReference>
<dbReference type="Gene3D" id="2.20.25.630">
    <property type="match status" value="1"/>
</dbReference>
<gene>
    <name evidence="24" type="ORF">DdX_09703</name>
</gene>
<dbReference type="AlphaFoldDB" id="A0AAD4N000"/>
<dbReference type="GO" id="GO:1990404">
    <property type="term" value="F:NAD+-protein mono-ADP-ribosyltransferase activity"/>
    <property type="evidence" value="ECO:0007669"/>
    <property type="project" value="TreeGrafter"/>
</dbReference>
<evidence type="ECO:0000256" key="3">
    <source>
        <dbReference type="ARBA" id="ARBA00004123"/>
    </source>
</evidence>
<dbReference type="PROSITE" id="PS52007">
    <property type="entry name" value="PADR1"/>
    <property type="match status" value="1"/>
</dbReference>
<dbReference type="PROSITE" id="PS50064">
    <property type="entry name" value="ZF_PARP_2"/>
    <property type="match status" value="2"/>
</dbReference>
<evidence type="ECO:0000256" key="14">
    <source>
        <dbReference type="ARBA" id="ARBA00023242"/>
    </source>
</evidence>
<dbReference type="SUPFAM" id="SSF57716">
    <property type="entry name" value="Glucocorticoid receptor-like (DNA-binding domain)"/>
    <property type="match status" value="2"/>
</dbReference>
<keyword evidence="13" id="KW-0238">DNA-binding</keyword>
<organism evidence="24 25">
    <name type="scientific">Ditylenchus destructor</name>
    <dbReference type="NCBI Taxonomy" id="166010"/>
    <lineage>
        <taxon>Eukaryota</taxon>
        <taxon>Metazoa</taxon>
        <taxon>Ecdysozoa</taxon>
        <taxon>Nematoda</taxon>
        <taxon>Chromadorea</taxon>
        <taxon>Rhabditida</taxon>
        <taxon>Tylenchina</taxon>
        <taxon>Tylenchomorpha</taxon>
        <taxon>Sphaerularioidea</taxon>
        <taxon>Anguinidae</taxon>
        <taxon>Anguininae</taxon>
        <taxon>Ditylenchus</taxon>
    </lineage>
</organism>
<evidence type="ECO:0000256" key="10">
    <source>
        <dbReference type="ARBA" id="ARBA00022771"/>
    </source>
</evidence>
<evidence type="ECO:0000256" key="18">
    <source>
        <dbReference type="RuleBase" id="RU362114"/>
    </source>
</evidence>
<keyword evidence="10" id="KW-0863">Zinc-finger</keyword>
<evidence type="ECO:0000256" key="12">
    <source>
        <dbReference type="ARBA" id="ARBA00023027"/>
    </source>
</evidence>
<dbReference type="Pfam" id="PF02877">
    <property type="entry name" value="PARP_reg"/>
    <property type="match status" value="1"/>
</dbReference>
<evidence type="ECO:0000256" key="17">
    <source>
        <dbReference type="ARBA" id="ARBA00071874"/>
    </source>
</evidence>
<dbReference type="PROSITE" id="PS51060">
    <property type="entry name" value="PARP_ALPHA_HD"/>
    <property type="match status" value="1"/>
</dbReference>
<evidence type="ECO:0000313" key="25">
    <source>
        <dbReference type="Proteomes" id="UP001201812"/>
    </source>
</evidence>
<feature type="domain" description="PARP-type" evidence="20">
    <location>
        <begin position="157"/>
        <end position="230"/>
    </location>
</feature>
<dbReference type="Pfam" id="PF05406">
    <property type="entry name" value="WGR"/>
    <property type="match status" value="1"/>
</dbReference>
<keyword evidence="8" id="KW-0677">Repeat</keyword>
<evidence type="ECO:0000256" key="16">
    <source>
        <dbReference type="ARBA" id="ARBA00033987"/>
    </source>
</evidence>
<dbReference type="GO" id="GO:0005730">
    <property type="term" value="C:nucleolus"/>
    <property type="evidence" value="ECO:0007669"/>
    <property type="project" value="TreeGrafter"/>
</dbReference>
<dbReference type="Pfam" id="PF21728">
    <property type="entry name" value="PADR1_N"/>
    <property type="match status" value="1"/>
</dbReference>
<dbReference type="InterPro" id="IPR036957">
    <property type="entry name" value="Znf_PARP_sf"/>
</dbReference>
<dbReference type="SUPFAM" id="SSF142921">
    <property type="entry name" value="WGR domain-like"/>
    <property type="match status" value="1"/>
</dbReference>
<dbReference type="InterPro" id="IPR036616">
    <property type="entry name" value="Poly(ADP-ribose)pol_reg_dom_sf"/>
</dbReference>
<evidence type="ECO:0000256" key="19">
    <source>
        <dbReference type="SAM" id="MobiDB-lite"/>
    </source>
</evidence>
<comment type="subcellular location">
    <subcellularLocation>
        <location evidence="3">Nucleus</location>
    </subcellularLocation>
</comment>
<dbReference type="Gene3D" id="1.20.142.10">
    <property type="entry name" value="Poly(ADP-ribose) polymerase, regulatory domain"/>
    <property type="match status" value="1"/>
</dbReference>
<dbReference type="GO" id="GO:0006302">
    <property type="term" value="P:double-strand break repair"/>
    <property type="evidence" value="ECO:0007669"/>
    <property type="project" value="TreeGrafter"/>
</dbReference>
<feature type="compositionally biased region" description="Basic and acidic residues" evidence="19">
    <location>
        <begin position="14"/>
        <end position="44"/>
    </location>
</feature>
<dbReference type="SUPFAM" id="SSF56399">
    <property type="entry name" value="ADP-ribosylation"/>
    <property type="match status" value="1"/>
</dbReference>
<keyword evidence="9" id="KW-0013">ADP-ribosylation</keyword>
<feature type="domain" description="WGR" evidence="23">
    <location>
        <begin position="442"/>
        <end position="542"/>
    </location>
</feature>
<dbReference type="Gene3D" id="3.90.228.10">
    <property type="match status" value="1"/>
</dbReference>
<keyword evidence="7" id="KW-0479">Metal-binding</keyword>
<evidence type="ECO:0000259" key="21">
    <source>
        <dbReference type="PROSITE" id="PS51059"/>
    </source>
</evidence>
<dbReference type="GO" id="GO:0003677">
    <property type="term" value="F:DNA binding"/>
    <property type="evidence" value="ECO:0007669"/>
    <property type="project" value="UniProtKB-KW"/>
</dbReference>
<dbReference type="SMART" id="SM01335">
    <property type="entry name" value="PADR1"/>
    <property type="match status" value="1"/>
</dbReference>
<comment type="catalytic activity">
    <reaction evidence="1">
        <text>L-aspartyl-[protein] + NAD(+) = 4-O-(ADP-D-ribosyl)-L-aspartyl-[protein] + nicotinamide</text>
        <dbReference type="Rhea" id="RHEA:54424"/>
        <dbReference type="Rhea" id="RHEA-COMP:9867"/>
        <dbReference type="Rhea" id="RHEA-COMP:13832"/>
        <dbReference type="ChEBI" id="CHEBI:17154"/>
        <dbReference type="ChEBI" id="CHEBI:29961"/>
        <dbReference type="ChEBI" id="CHEBI:57540"/>
        <dbReference type="ChEBI" id="CHEBI:138102"/>
    </reaction>
</comment>
<dbReference type="InterPro" id="IPR049296">
    <property type="entry name" value="PARP1-like_PADR1_N"/>
</dbReference>
<dbReference type="FunFam" id="3.90.228.10:FF:000002">
    <property type="entry name" value="Poly [ADP-ribose] polymerase"/>
    <property type="match status" value="1"/>
</dbReference>
<evidence type="ECO:0000256" key="7">
    <source>
        <dbReference type="ARBA" id="ARBA00022723"/>
    </source>
</evidence>
<dbReference type="SUPFAM" id="SSF47587">
    <property type="entry name" value="Domain of poly(ADP-ribose) polymerase"/>
    <property type="match status" value="1"/>
</dbReference>
<evidence type="ECO:0000256" key="13">
    <source>
        <dbReference type="ARBA" id="ARBA00023125"/>
    </source>
</evidence>
<dbReference type="PROSITE" id="PS51977">
    <property type="entry name" value="WGR"/>
    <property type="match status" value="1"/>
</dbReference>
<dbReference type="Gene3D" id="1.10.20.130">
    <property type="match status" value="1"/>
</dbReference>
<dbReference type="InterPro" id="IPR038650">
    <property type="entry name" value="PADR1_C_dom_sf"/>
</dbReference>
<dbReference type="CDD" id="cd01437">
    <property type="entry name" value="parp_like"/>
    <property type="match status" value="1"/>
</dbReference>
<keyword evidence="11" id="KW-0862">Zinc</keyword>
<dbReference type="GO" id="GO:0008270">
    <property type="term" value="F:zinc ion binding"/>
    <property type="evidence" value="ECO:0007669"/>
    <property type="project" value="UniProtKB-KW"/>
</dbReference>
<dbReference type="PANTHER" id="PTHR10459">
    <property type="entry name" value="DNA LIGASE"/>
    <property type="match status" value="1"/>
</dbReference>
<dbReference type="SMART" id="SM01336">
    <property type="entry name" value="zf-PARP"/>
    <property type="match status" value="2"/>
</dbReference>
<keyword evidence="12 18" id="KW-0520">NAD</keyword>
<dbReference type="FunFam" id="1.20.142.10:FF:000001">
    <property type="entry name" value="Poly [ADP-ribose] polymerase"/>
    <property type="match status" value="1"/>
</dbReference>
<dbReference type="InterPro" id="IPR008893">
    <property type="entry name" value="WGR_domain"/>
</dbReference>
<keyword evidence="4 18" id="KW-0328">Glycosyltransferase</keyword>
<evidence type="ECO:0000256" key="5">
    <source>
        <dbReference type="ARBA" id="ARBA00022679"/>
    </source>
</evidence>
<evidence type="ECO:0000256" key="2">
    <source>
        <dbReference type="ARBA" id="ARBA00000459"/>
    </source>
</evidence>
<reference evidence="24" key="1">
    <citation type="submission" date="2022-01" db="EMBL/GenBank/DDBJ databases">
        <title>Genome Sequence Resource for Two Populations of Ditylenchus destructor, the Migratory Endoparasitic Phytonematode.</title>
        <authorList>
            <person name="Zhang H."/>
            <person name="Lin R."/>
            <person name="Xie B."/>
        </authorList>
    </citation>
    <scope>NUCLEOTIDE SEQUENCE</scope>
    <source>
        <strain evidence="24">BazhouSP</strain>
    </source>
</reference>
<keyword evidence="14" id="KW-0539">Nucleus</keyword>
<dbReference type="GO" id="GO:0016779">
    <property type="term" value="F:nucleotidyltransferase activity"/>
    <property type="evidence" value="ECO:0007669"/>
    <property type="project" value="UniProtKB-KW"/>
</dbReference>
<feature type="region of interest" description="Disordered" evidence="19">
    <location>
        <begin position="1"/>
        <end position="55"/>
    </location>
</feature>
<dbReference type="Gene3D" id="3.30.1740.10">
    <property type="entry name" value="Zinc finger, PARP-type"/>
    <property type="match status" value="2"/>
</dbReference>
<dbReference type="InterPro" id="IPR012317">
    <property type="entry name" value="Poly(ADP-ribose)pol_cat_dom"/>
</dbReference>
<dbReference type="CDD" id="cd08001">
    <property type="entry name" value="WGR_PARP1_like"/>
    <property type="match status" value="1"/>
</dbReference>
<evidence type="ECO:0000256" key="1">
    <source>
        <dbReference type="ARBA" id="ARBA00000438"/>
    </source>
</evidence>
<name>A0AAD4N000_9BILA</name>
<comment type="caution">
    <text evidence="24">The sequence shown here is derived from an EMBL/GenBank/DDBJ whole genome shotgun (WGS) entry which is preliminary data.</text>
</comment>
<dbReference type="PANTHER" id="PTHR10459:SF60">
    <property type="entry name" value="POLY [ADP-RIBOSE] POLYMERASE 2"/>
    <property type="match status" value="1"/>
</dbReference>
<keyword evidence="25" id="KW-1185">Reference proteome</keyword>
<evidence type="ECO:0000259" key="22">
    <source>
        <dbReference type="PROSITE" id="PS51060"/>
    </source>
</evidence>
<dbReference type="GO" id="GO:0003950">
    <property type="term" value="F:NAD+ poly-ADP-ribosyltransferase activity"/>
    <property type="evidence" value="ECO:0007669"/>
    <property type="project" value="UniProtKB-UniRule"/>
</dbReference>
<dbReference type="InterPro" id="IPR036930">
    <property type="entry name" value="WGR_dom_sf"/>
</dbReference>
<dbReference type="InterPro" id="IPR004102">
    <property type="entry name" value="Poly(ADP-ribose)pol_reg_dom"/>
</dbReference>
<dbReference type="Proteomes" id="UP001201812">
    <property type="component" value="Unassembled WGS sequence"/>
</dbReference>
<dbReference type="EMBL" id="JAKKPZ010000019">
    <property type="protein sequence ID" value="KAI1712161.1"/>
    <property type="molecule type" value="Genomic_DNA"/>
</dbReference>
<dbReference type="Pfam" id="PF00645">
    <property type="entry name" value="zf-PARP"/>
    <property type="match status" value="1"/>
</dbReference>
<keyword evidence="6" id="KW-0548">Nucleotidyltransferase</keyword>
<evidence type="ECO:0000256" key="9">
    <source>
        <dbReference type="ARBA" id="ARBA00022765"/>
    </source>
</evidence>
<feature type="region of interest" description="Disordered" evidence="19">
    <location>
        <begin position="402"/>
        <end position="421"/>
    </location>
</feature>
<evidence type="ECO:0000259" key="23">
    <source>
        <dbReference type="PROSITE" id="PS51977"/>
    </source>
</evidence>
<keyword evidence="5 18" id="KW-0808">Transferase</keyword>